<dbReference type="EMBL" id="JADEXP010000069">
    <property type="protein sequence ID" value="MBE9066981.1"/>
    <property type="molecule type" value="Genomic_DNA"/>
</dbReference>
<dbReference type="Pfam" id="PF05860">
    <property type="entry name" value="TPS"/>
    <property type="match status" value="1"/>
</dbReference>
<dbReference type="InterPro" id="IPR008638">
    <property type="entry name" value="FhaB/CdiA-like_TPS"/>
</dbReference>
<feature type="domain" description="Filamentous haemagglutinin FhaB/tRNA nuclease CdiA-like TPS" evidence="2">
    <location>
        <begin position="30"/>
        <end position="149"/>
    </location>
</feature>
<evidence type="ECO:0000256" key="1">
    <source>
        <dbReference type="SAM" id="SignalP"/>
    </source>
</evidence>
<protein>
    <submittedName>
        <fullName evidence="3">CHAT domain-containing protein</fullName>
    </submittedName>
</protein>
<evidence type="ECO:0000259" key="2">
    <source>
        <dbReference type="SMART" id="SM00912"/>
    </source>
</evidence>
<dbReference type="Proteomes" id="UP000615026">
    <property type="component" value="Unassembled WGS sequence"/>
</dbReference>
<feature type="signal peptide" evidence="1">
    <location>
        <begin position="1"/>
        <end position="25"/>
    </location>
</feature>
<sequence>MTHRFLLPTFAALAGVYLIPLQVNAQSIIAAPDGTNTTVSETAGDFIIENGTTVGSGDQINLFHSFDRFGLITGESATFENSAGATNIIGRVTGGNFSIIDGQISVGSSETGLANLYLLNPAGILFGTNASLNLEGSFSASTATGLAFGNALFSSLGTNNFSGLTGNPTGYVFGTDQASSIVNAGNLALESNQSLTLLGGQVVNSGRLSTSGGQILVAAVEGKNLIRLSQPGSLLSLEFETVPDTFIQSLPAFTPSTLPELLTGAASVGIVTPPVVIPDPFFPGAVIITSPGSFVPIPAATGITDNGDGTFSLSGSPQFVAETGTVVLGGTLESDAIIVVERNIVLDSDLDVSGGLTVEAVQALDFSGDLIIPEGLDSIIFESADSINVGTILSNGNDVDLIAKTSITTGNIDASGIDGGDDVNLTAGTSITTGNINTSSGNGSSGIVVLDAQTSITTGDIDASNGDSGFEPGDVELLAGVSITTGNIDASSEIGDAGNVILDPPGPVIFGSIDTRSVTGAGGDVTITSTQNTVRGIGTIAGSANTIATAGATDDGSITITHGGGDTVPFDVGDASLNGTVGAIATGADTLADGNPNEPFFGSFTAGDIQIIATDILAFDNETICVQDCMTPDTVEIPSGNSIAVNPTDDPEQIFLRLENRLTEEFVEYLRPSLLSSEESSLDKDAISPSVIEQVELGQMPDIVDLPSAQKKLLAVQRATGKKPALIYAVFGINPAAATENNVISMPTAADPLELMLITAAGDPVYVPLQVTREDVLAMAQRLRRQVSTPNRASDGETSYLTAAQQLYQWLVAPLQDQLDAEGIDTISFITDAGLRSTPLAALHDGKDFIIQNYNIGLMPSLSLTDLTYQDLSNVDVLLAGTSTFADQAALPGVPVELASISSKWSNTLLQGDTFVLDTLKGERQKSPSGIIHLATHGEFNVGDLSNSYLYLHNQKLALTQIRTLGLHQPSVELITLSACQTALGNRSAELGFAGFAVLSGAKTSIASLWSVSDEASAGLMIELYRQLQDSQPTIKAEALRAAQLAMIRGDIFVDNDQLKGLGESQQLPTELTIDGQRNFSHPYYWAAFSLVGSPW</sequence>
<dbReference type="SMART" id="SM00912">
    <property type="entry name" value="Haemagg_act"/>
    <property type="match status" value="1"/>
</dbReference>
<reference evidence="3" key="1">
    <citation type="submission" date="2020-10" db="EMBL/GenBank/DDBJ databases">
        <authorList>
            <person name="Castelo-Branco R."/>
            <person name="Eusebio N."/>
            <person name="Adriana R."/>
            <person name="Vieira A."/>
            <person name="Brugerolle De Fraissinette N."/>
            <person name="Rezende De Castro R."/>
            <person name="Schneider M.P."/>
            <person name="Vasconcelos V."/>
            <person name="Leao P.N."/>
        </authorList>
    </citation>
    <scope>NUCLEOTIDE SEQUENCE</scope>
    <source>
        <strain evidence="3">LEGE 11479</strain>
    </source>
</reference>
<dbReference type="SUPFAM" id="SSF51126">
    <property type="entry name" value="Pectin lyase-like"/>
    <property type="match status" value="1"/>
</dbReference>
<accession>A0A928X3A5</accession>
<comment type="caution">
    <text evidence="3">The sequence shown here is derived from an EMBL/GenBank/DDBJ whole genome shotgun (WGS) entry which is preliminary data.</text>
</comment>
<feature type="chain" id="PRO_5037541855" evidence="1">
    <location>
        <begin position="26"/>
        <end position="1096"/>
    </location>
</feature>
<keyword evidence="4" id="KW-1185">Reference proteome</keyword>
<organism evidence="3 4">
    <name type="scientific">Leptolyngbya cf. ectocarpi LEGE 11479</name>
    <dbReference type="NCBI Taxonomy" id="1828722"/>
    <lineage>
        <taxon>Bacteria</taxon>
        <taxon>Bacillati</taxon>
        <taxon>Cyanobacteriota</taxon>
        <taxon>Cyanophyceae</taxon>
        <taxon>Leptolyngbyales</taxon>
        <taxon>Leptolyngbyaceae</taxon>
        <taxon>Leptolyngbya group</taxon>
        <taxon>Leptolyngbya</taxon>
    </lineage>
</organism>
<evidence type="ECO:0000313" key="3">
    <source>
        <dbReference type="EMBL" id="MBE9066981.1"/>
    </source>
</evidence>
<dbReference type="Gene3D" id="2.160.20.10">
    <property type="entry name" value="Single-stranded right-handed beta-helix, Pectin lyase-like"/>
    <property type="match status" value="1"/>
</dbReference>
<gene>
    <name evidence="3" type="ORF">IQ260_09970</name>
</gene>
<dbReference type="InterPro" id="IPR024983">
    <property type="entry name" value="CHAT_dom"/>
</dbReference>
<dbReference type="AlphaFoldDB" id="A0A928X3A5"/>
<name>A0A928X3A5_LEPEC</name>
<keyword evidence="1" id="KW-0732">Signal</keyword>
<dbReference type="NCBIfam" id="TIGR01901">
    <property type="entry name" value="adhes_NPXG"/>
    <property type="match status" value="1"/>
</dbReference>
<dbReference type="InterPro" id="IPR011050">
    <property type="entry name" value="Pectin_lyase_fold/virulence"/>
</dbReference>
<dbReference type="Pfam" id="PF12770">
    <property type="entry name" value="CHAT"/>
    <property type="match status" value="1"/>
</dbReference>
<dbReference type="InterPro" id="IPR012334">
    <property type="entry name" value="Pectin_lyas_fold"/>
</dbReference>
<evidence type="ECO:0000313" key="4">
    <source>
        <dbReference type="Proteomes" id="UP000615026"/>
    </source>
</evidence>
<dbReference type="RefSeq" id="WP_193992956.1">
    <property type="nucleotide sequence ID" value="NZ_JADEXP010000069.1"/>
</dbReference>
<proteinExistence type="predicted"/>